<feature type="domain" description="BACON" evidence="2">
    <location>
        <begin position="54"/>
        <end position="105"/>
    </location>
</feature>
<reference evidence="3" key="2">
    <citation type="journal article" date="2021" name="PeerJ">
        <title>Extensive microbial diversity within the chicken gut microbiome revealed by metagenomics and culture.</title>
        <authorList>
            <person name="Gilroy R."/>
            <person name="Ravi A."/>
            <person name="Getino M."/>
            <person name="Pursley I."/>
            <person name="Horton D.L."/>
            <person name="Alikhan N.F."/>
            <person name="Baker D."/>
            <person name="Gharbi K."/>
            <person name="Hall N."/>
            <person name="Watson M."/>
            <person name="Adriaenssens E.M."/>
            <person name="Foster-Nyarko E."/>
            <person name="Jarju S."/>
            <person name="Secka A."/>
            <person name="Antonio M."/>
            <person name="Oren A."/>
            <person name="Chaudhuri R.R."/>
            <person name="La Ragione R."/>
            <person name="Hildebrand F."/>
            <person name="Pallen M.J."/>
        </authorList>
    </citation>
    <scope>NUCLEOTIDE SEQUENCE</scope>
    <source>
        <strain evidence="3">B1-3475</strain>
    </source>
</reference>
<dbReference type="Pfam" id="PF13004">
    <property type="entry name" value="BACON"/>
    <property type="match status" value="1"/>
</dbReference>
<accession>A0A9D9MZ47</accession>
<evidence type="ECO:0000256" key="1">
    <source>
        <dbReference type="SAM" id="MobiDB-lite"/>
    </source>
</evidence>
<dbReference type="Gene3D" id="2.60.40.10">
    <property type="entry name" value="Immunoglobulins"/>
    <property type="match status" value="1"/>
</dbReference>
<comment type="caution">
    <text evidence="3">The sequence shown here is derived from an EMBL/GenBank/DDBJ whole genome shotgun (WGS) entry which is preliminary data.</text>
</comment>
<proteinExistence type="predicted"/>
<evidence type="ECO:0000313" key="4">
    <source>
        <dbReference type="Proteomes" id="UP000823617"/>
    </source>
</evidence>
<reference evidence="3" key="1">
    <citation type="submission" date="2020-10" db="EMBL/GenBank/DDBJ databases">
        <authorList>
            <person name="Gilroy R."/>
        </authorList>
    </citation>
    <scope>NUCLEOTIDE SEQUENCE</scope>
    <source>
        <strain evidence="3">B1-3475</strain>
    </source>
</reference>
<dbReference type="Gene3D" id="2.60.120.260">
    <property type="entry name" value="Galactose-binding domain-like"/>
    <property type="match status" value="1"/>
</dbReference>
<dbReference type="InterPro" id="IPR013783">
    <property type="entry name" value="Ig-like_fold"/>
</dbReference>
<dbReference type="InterPro" id="IPR024361">
    <property type="entry name" value="BACON"/>
</dbReference>
<feature type="region of interest" description="Disordered" evidence="1">
    <location>
        <begin position="437"/>
        <end position="461"/>
    </location>
</feature>
<dbReference type="Proteomes" id="UP000823617">
    <property type="component" value="Unassembled WGS sequence"/>
</dbReference>
<dbReference type="AlphaFoldDB" id="A0A9D9MZ47"/>
<evidence type="ECO:0000259" key="2">
    <source>
        <dbReference type="Pfam" id="PF13004"/>
    </source>
</evidence>
<dbReference type="EMBL" id="JADIMK010000017">
    <property type="protein sequence ID" value="MBO8455207.1"/>
    <property type="molecule type" value="Genomic_DNA"/>
</dbReference>
<dbReference type="NCBIfam" id="NF038128">
    <property type="entry name" value="choice_anch_J"/>
    <property type="match status" value="1"/>
</dbReference>
<organism evidence="3 4">
    <name type="scientific">Candidatus Cryptobacteroides intestinigallinarum</name>
    <dbReference type="NCBI Taxonomy" id="2840767"/>
    <lineage>
        <taxon>Bacteria</taxon>
        <taxon>Pseudomonadati</taxon>
        <taxon>Bacteroidota</taxon>
        <taxon>Bacteroidia</taxon>
        <taxon>Bacteroidales</taxon>
        <taxon>Candidatus Cryptobacteroides</taxon>
    </lineage>
</organism>
<protein>
    <submittedName>
        <fullName evidence="3">Choice-of-anchor J domain-containing protein</fullName>
    </submittedName>
</protein>
<sequence>MVFACQKTEELGPESLSLDPSATSYEFPVEGGTYTVELTATVDWSIQGYDDDVKSWLSITPSEGKASASAQTVTIKAMENTGANRKADLVFYGNIMHKAELTITQLGPEGEYASISIAEFIEKADTENPYVITGVVGDIATSAKYWGFSLKDDTGTISCPFIGKSADEFVAMDIHTGDKVSIKGVYEYYTSKSEHQLSDGEIVDHEALALDDIKTVTVAKFLEAADPYTMYRLTGEVSGSVNAQYCRFDLKDESGTVVVWTVNNASEYASTLKRGDIVTLRGAYTWFEHDTDATKSKPEVVDATIESVESAPDAETGTPEGTGTVEDPYNVAGAFKFIDDNQYYGDKDNPNVSPEKVYVKGTIASVEEVSTQFGNATYVISDGEGLAGLEVYRGYYLNGDKFTAADQIKVGDEVVVLGQLTRFFETYEFTTGSQIYSLNGQTSGGEEPEPDPDQQPDPVPGDWIYSNSFNKGMGDFTIENKVMNDPLTFVWKHDASYECMKASAYMNNTNYESESWLISPVIDLSSESEAYISFEHATNFFSTSTLADDASVWAKEEGGNWEKVDGVTYPSSQGWNFVSAGDINISKYAGKRMQFAFVYKSSTSKAGTWEVKNVVVKNEVEEVVPPEPTPAGNVVLTFPDDNSANNTVGSYTDTWTAISGDYEFSISNFNNNRWKDWTYIKCGREKYESVASISNVTAMPEISAVELTVDKISTSKVNSIVLSIYSDSARSNLVADGIEPEGGLASGTMTFSVPAEYQAAGQYYKVTFDCPVAGSNGVVQISKVTYVAVE</sequence>
<evidence type="ECO:0000313" key="3">
    <source>
        <dbReference type="EMBL" id="MBO8455207.1"/>
    </source>
</evidence>
<name>A0A9D9MZ47_9BACT</name>
<dbReference type="CDD" id="cd14948">
    <property type="entry name" value="BACON"/>
    <property type="match status" value="1"/>
</dbReference>
<gene>
    <name evidence="3" type="ORF">IAC08_02235</name>
</gene>